<gene>
    <name evidence="6" type="ORF">LCGC14_1309280</name>
</gene>
<name>A0A0F9KNC6_9ZZZZ</name>
<dbReference type="Gene3D" id="3.30.43.10">
    <property type="entry name" value="Uridine Diphospho-n-acetylenolpyruvylglucosamine Reductase, domain 2"/>
    <property type="match status" value="1"/>
</dbReference>
<dbReference type="FunFam" id="1.10.45.10:FF:000001">
    <property type="entry name" value="D-lactate dehydrogenase mitochondrial"/>
    <property type="match status" value="1"/>
</dbReference>
<dbReference type="GO" id="GO:0071949">
    <property type="term" value="F:FAD binding"/>
    <property type="evidence" value="ECO:0007669"/>
    <property type="project" value="InterPro"/>
</dbReference>
<dbReference type="PANTHER" id="PTHR42934:SF2">
    <property type="entry name" value="GLYCOLATE OXIDASE SUBUNIT GLCD"/>
    <property type="match status" value="1"/>
</dbReference>
<dbReference type="SUPFAM" id="SSF56176">
    <property type="entry name" value="FAD-binding/transporter-associated domain-like"/>
    <property type="match status" value="1"/>
</dbReference>
<keyword evidence="4" id="KW-0560">Oxidoreductase</keyword>
<evidence type="ECO:0000256" key="4">
    <source>
        <dbReference type="ARBA" id="ARBA00023002"/>
    </source>
</evidence>
<keyword evidence="2" id="KW-0285">Flavoprotein</keyword>
<dbReference type="InterPro" id="IPR036318">
    <property type="entry name" value="FAD-bd_PCMH-like_sf"/>
</dbReference>
<evidence type="ECO:0000256" key="1">
    <source>
        <dbReference type="ARBA" id="ARBA00001974"/>
    </source>
</evidence>
<evidence type="ECO:0000256" key="3">
    <source>
        <dbReference type="ARBA" id="ARBA00022827"/>
    </source>
</evidence>
<dbReference type="InterPro" id="IPR051914">
    <property type="entry name" value="FAD-linked_OxidoTrans_Type4"/>
</dbReference>
<protein>
    <recommendedName>
        <fullName evidence="5">FAD-binding PCMH-type domain-containing protein</fullName>
    </recommendedName>
</protein>
<accession>A0A0F9KNC6</accession>
<dbReference type="InterPro" id="IPR016171">
    <property type="entry name" value="Vanillyl_alc_oxidase_C-sub2"/>
</dbReference>
<dbReference type="InterPro" id="IPR016164">
    <property type="entry name" value="FAD-linked_Oxase-like_C"/>
</dbReference>
<organism evidence="6">
    <name type="scientific">marine sediment metagenome</name>
    <dbReference type="NCBI Taxonomy" id="412755"/>
    <lineage>
        <taxon>unclassified sequences</taxon>
        <taxon>metagenomes</taxon>
        <taxon>ecological metagenomes</taxon>
    </lineage>
</organism>
<dbReference type="EMBL" id="LAZR01007711">
    <property type="protein sequence ID" value="KKM83453.1"/>
    <property type="molecule type" value="Genomic_DNA"/>
</dbReference>
<sequence length="468" mass="51201">MQVYAKVDHATLELLIGLFGKEGVLLDPDLLEMYTHDEVPGLKAQPEVVVRARTVKQISKLMKLANEKRIPITPRGAGYGLSGGAVPVCGGIVLSLEKMNRILEIDKNNLMITVEPGVITGKIHEAVEKEGLFYPPDPASLDSCSIGGNVAEGAGGPRAVKYGVTKDYVCGLEAVLPSGDIITLGGKLVKNVTGYSLVDLLIGSEGTLAIIGKIILRLIPLPRVTIDLLVAFNEFQSAADTVSAIIEQHIVPATIEFMEQDSLLACEKYLKKELPLREAAAFLLIKLDGNRKEDVEALCQNVGEICLEHDAIDVLVASDRPTQDRLWEARRVIIEALKSRSPVNHMEDIVVPRARVNDFLREIKKLQEKYEYPIICFGHSGDGNVHVNILKEDRPQGKWARTIPKISGEIFDIALSLGGQITGEHGIGVTRRNYLEKAVGPKTLQLFRGIKQLFDPNNVLNPGKILPD</sequence>
<dbReference type="Gene3D" id="3.30.70.2190">
    <property type="match status" value="1"/>
</dbReference>
<dbReference type="Pfam" id="PF02913">
    <property type="entry name" value="FAD-oxidase_C"/>
    <property type="match status" value="1"/>
</dbReference>
<reference evidence="6" key="1">
    <citation type="journal article" date="2015" name="Nature">
        <title>Complex archaea that bridge the gap between prokaryotes and eukaryotes.</title>
        <authorList>
            <person name="Spang A."/>
            <person name="Saw J.H."/>
            <person name="Jorgensen S.L."/>
            <person name="Zaremba-Niedzwiedzka K."/>
            <person name="Martijn J."/>
            <person name="Lind A.E."/>
            <person name="van Eijk R."/>
            <person name="Schleper C."/>
            <person name="Guy L."/>
            <person name="Ettema T.J."/>
        </authorList>
    </citation>
    <scope>NUCLEOTIDE SEQUENCE</scope>
</reference>
<dbReference type="Gene3D" id="3.30.465.10">
    <property type="match status" value="1"/>
</dbReference>
<dbReference type="GO" id="GO:0016491">
    <property type="term" value="F:oxidoreductase activity"/>
    <property type="evidence" value="ECO:0007669"/>
    <property type="project" value="UniProtKB-KW"/>
</dbReference>
<dbReference type="InterPro" id="IPR006094">
    <property type="entry name" value="Oxid_FAD_bind_N"/>
</dbReference>
<dbReference type="AlphaFoldDB" id="A0A0F9KNC6"/>
<dbReference type="Pfam" id="PF01565">
    <property type="entry name" value="FAD_binding_4"/>
    <property type="match status" value="1"/>
</dbReference>
<dbReference type="InterPro" id="IPR016167">
    <property type="entry name" value="FAD-bd_PCMH_sub1"/>
</dbReference>
<proteinExistence type="predicted"/>
<comment type="cofactor">
    <cofactor evidence="1">
        <name>FAD</name>
        <dbReference type="ChEBI" id="CHEBI:57692"/>
    </cofactor>
</comment>
<evidence type="ECO:0000313" key="6">
    <source>
        <dbReference type="EMBL" id="KKM83453.1"/>
    </source>
</evidence>
<dbReference type="PROSITE" id="PS51387">
    <property type="entry name" value="FAD_PCMH"/>
    <property type="match status" value="1"/>
</dbReference>
<dbReference type="Gene3D" id="3.30.70.2740">
    <property type="match status" value="1"/>
</dbReference>
<dbReference type="InterPro" id="IPR016169">
    <property type="entry name" value="FAD-bd_PCMH_sub2"/>
</dbReference>
<feature type="domain" description="FAD-binding PCMH-type" evidence="5">
    <location>
        <begin position="42"/>
        <end position="221"/>
    </location>
</feature>
<evidence type="ECO:0000256" key="2">
    <source>
        <dbReference type="ARBA" id="ARBA00022630"/>
    </source>
</evidence>
<dbReference type="Gene3D" id="1.10.45.10">
    <property type="entry name" value="Vanillyl-alcohol Oxidase, Chain A, domain 4"/>
    <property type="match status" value="1"/>
</dbReference>
<evidence type="ECO:0000259" key="5">
    <source>
        <dbReference type="PROSITE" id="PS51387"/>
    </source>
</evidence>
<keyword evidence="3" id="KW-0274">FAD</keyword>
<dbReference type="InterPro" id="IPR016166">
    <property type="entry name" value="FAD-bd_PCMH"/>
</dbReference>
<dbReference type="PANTHER" id="PTHR42934">
    <property type="entry name" value="GLYCOLATE OXIDASE SUBUNIT GLCD"/>
    <property type="match status" value="1"/>
</dbReference>
<comment type="caution">
    <text evidence="6">The sequence shown here is derived from an EMBL/GenBank/DDBJ whole genome shotgun (WGS) entry which is preliminary data.</text>
</comment>
<dbReference type="InterPro" id="IPR004113">
    <property type="entry name" value="FAD-bd_oxidored_4_C"/>
</dbReference>
<dbReference type="SUPFAM" id="SSF55103">
    <property type="entry name" value="FAD-linked oxidases, C-terminal domain"/>
    <property type="match status" value="1"/>
</dbReference>